<keyword evidence="2" id="KW-1185">Reference proteome</keyword>
<evidence type="ECO:0000313" key="2">
    <source>
        <dbReference type="Proteomes" id="UP000444721"/>
    </source>
</evidence>
<dbReference type="GeneID" id="68108824"/>
<reference evidence="1 2" key="1">
    <citation type="journal article" date="2019" name="Sci. Rep.">
        <title>Nanopore sequencing improves the draft genome of the human pathogenic amoeba Naegleria fowleri.</title>
        <authorList>
            <person name="Liechti N."/>
            <person name="Schurch N."/>
            <person name="Bruggmann R."/>
            <person name="Wittwer M."/>
        </authorList>
    </citation>
    <scope>NUCLEOTIDE SEQUENCE [LARGE SCALE GENOMIC DNA]</scope>
    <source>
        <strain evidence="1 2">ATCC 30894</strain>
    </source>
</reference>
<dbReference type="VEuPathDB" id="AmoebaDB:FDP41_001606"/>
<dbReference type="VEuPathDB" id="AmoebaDB:NF0109740"/>
<comment type="caution">
    <text evidence="1">The sequence shown here is derived from an EMBL/GenBank/DDBJ whole genome shotgun (WGS) entry which is preliminary data.</text>
</comment>
<accession>A0A6A5BMM1</accession>
<dbReference type="EMBL" id="VFQX01000027">
    <property type="protein sequence ID" value="KAF0979263.1"/>
    <property type="molecule type" value="Genomic_DNA"/>
</dbReference>
<sequence length="314" mass="36980">MHEHHHFLHLQDDDKIKSGNHVTETKHNRTLFQKYIHDANFRGWYFVRIEGFRPGRSAFSTYELFPFDHLAPIDFSDDYKLLLEEYKLNREHDNIKDYNTEKTEELQALQVKDFQLNPRGVDSDVDFDTIPYSVLQLFRKENFEMLSKSLISPTGCYFKLSKAIGPLLLYSDSEVFLVPFFKDEYNVLTWYALFDKSLMNDQAGSFSKPVIISGIPSRDNLLNINLRDFDIVSLHVEEFVWRTFIEGIIWKEIQAVSCGQKTITDLPNVNLRLYCVQCMILQLRSTIVKESEQAQREHQHSNMNFSDIFLVTKR</sequence>
<dbReference type="AlphaFoldDB" id="A0A6A5BMM1"/>
<name>A0A6A5BMM1_NAEFO</name>
<dbReference type="OrthoDB" id="18985at2759"/>
<proteinExistence type="predicted"/>
<dbReference type="VEuPathDB" id="AmoebaDB:NfTy_054080"/>
<dbReference type="RefSeq" id="XP_044563976.1">
    <property type="nucleotide sequence ID" value="XM_044704709.1"/>
</dbReference>
<protein>
    <submittedName>
        <fullName evidence="1">Uncharacterized protein</fullName>
    </submittedName>
</protein>
<organism evidence="1 2">
    <name type="scientific">Naegleria fowleri</name>
    <name type="common">Brain eating amoeba</name>
    <dbReference type="NCBI Taxonomy" id="5763"/>
    <lineage>
        <taxon>Eukaryota</taxon>
        <taxon>Discoba</taxon>
        <taxon>Heterolobosea</taxon>
        <taxon>Tetramitia</taxon>
        <taxon>Eutetramitia</taxon>
        <taxon>Vahlkampfiidae</taxon>
        <taxon>Naegleria</taxon>
    </lineage>
</organism>
<gene>
    <name evidence="1" type="ORF">FDP41_001606</name>
</gene>
<dbReference type="Proteomes" id="UP000444721">
    <property type="component" value="Unassembled WGS sequence"/>
</dbReference>
<evidence type="ECO:0000313" key="1">
    <source>
        <dbReference type="EMBL" id="KAF0979263.1"/>
    </source>
</evidence>